<feature type="coiled-coil region" evidence="9">
    <location>
        <begin position="946"/>
        <end position="990"/>
    </location>
</feature>
<feature type="coiled-coil region" evidence="9">
    <location>
        <begin position="639"/>
        <end position="673"/>
    </location>
</feature>
<proteinExistence type="inferred from homology"/>
<feature type="domain" description="SMC hinge" evidence="11">
    <location>
        <begin position="495"/>
        <end position="607"/>
    </location>
</feature>
<keyword evidence="13" id="KW-1185">Reference proteome</keyword>
<dbReference type="Pfam" id="PF06470">
    <property type="entry name" value="SMC_hinge"/>
    <property type="match status" value="1"/>
</dbReference>
<dbReference type="SUPFAM" id="SSF75553">
    <property type="entry name" value="Smc hinge domain"/>
    <property type="match status" value="1"/>
</dbReference>
<dbReference type="GO" id="GO:0016887">
    <property type="term" value="F:ATP hydrolysis activity"/>
    <property type="evidence" value="ECO:0007669"/>
    <property type="project" value="InterPro"/>
</dbReference>
<dbReference type="PIRSF" id="PIRSF005719">
    <property type="entry name" value="SMC"/>
    <property type="match status" value="1"/>
</dbReference>
<feature type="compositionally biased region" description="Basic and acidic residues" evidence="10">
    <location>
        <begin position="1255"/>
        <end position="1266"/>
    </location>
</feature>
<keyword evidence="4" id="KW-0498">Mitosis</keyword>
<evidence type="ECO:0000256" key="4">
    <source>
        <dbReference type="ARBA" id="ARBA00022776"/>
    </source>
</evidence>
<dbReference type="CDD" id="cd03272">
    <property type="entry name" value="ABC_SMC3_euk"/>
    <property type="match status" value="1"/>
</dbReference>
<feature type="coiled-coil region" evidence="9">
    <location>
        <begin position="723"/>
        <end position="877"/>
    </location>
</feature>
<dbReference type="EMBL" id="JANBPU010000023">
    <property type="protein sequence ID" value="KAJ1919697.1"/>
    <property type="molecule type" value="Genomic_DNA"/>
</dbReference>
<evidence type="ECO:0000256" key="7">
    <source>
        <dbReference type="ARBA" id="ARBA00023306"/>
    </source>
</evidence>
<evidence type="ECO:0000256" key="2">
    <source>
        <dbReference type="ARBA" id="ARBA00005917"/>
    </source>
</evidence>
<evidence type="ECO:0000256" key="10">
    <source>
        <dbReference type="SAM" id="MobiDB-lite"/>
    </source>
</evidence>
<evidence type="ECO:0000313" key="13">
    <source>
        <dbReference type="Proteomes" id="UP001150538"/>
    </source>
</evidence>
<dbReference type="GO" id="GO:0051301">
    <property type="term" value="P:cell division"/>
    <property type="evidence" value="ECO:0007669"/>
    <property type="project" value="UniProtKB-KW"/>
</dbReference>
<dbReference type="Pfam" id="PF21203">
    <property type="entry name" value="ECM10"/>
    <property type="match status" value="1"/>
</dbReference>
<keyword evidence="7" id="KW-0131">Cell cycle</keyword>
<dbReference type="Pfam" id="PF02463">
    <property type="entry name" value="SMC_N"/>
    <property type="match status" value="1"/>
</dbReference>
<organism evidence="12 13">
    <name type="scientific">Mycoemilia scoparia</name>
    <dbReference type="NCBI Taxonomy" id="417184"/>
    <lineage>
        <taxon>Eukaryota</taxon>
        <taxon>Fungi</taxon>
        <taxon>Fungi incertae sedis</taxon>
        <taxon>Zoopagomycota</taxon>
        <taxon>Kickxellomycotina</taxon>
        <taxon>Kickxellomycetes</taxon>
        <taxon>Kickxellales</taxon>
        <taxon>Kickxellaceae</taxon>
        <taxon>Mycoemilia</taxon>
    </lineage>
</organism>
<dbReference type="InterPro" id="IPR027417">
    <property type="entry name" value="P-loop_NTPase"/>
</dbReference>
<dbReference type="Gene3D" id="3.40.50.300">
    <property type="entry name" value="P-loop containing nucleotide triphosphate hydrolases"/>
    <property type="match status" value="2"/>
</dbReference>
<evidence type="ECO:0000256" key="6">
    <source>
        <dbReference type="ARBA" id="ARBA00023242"/>
    </source>
</evidence>
<evidence type="ECO:0000256" key="9">
    <source>
        <dbReference type="SAM" id="Coils"/>
    </source>
</evidence>
<name>A0A9W8A8K4_9FUNG</name>
<dbReference type="SUPFAM" id="SSF52540">
    <property type="entry name" value="P-loop containing nucleoside triphosphate hydrolases"/>
    <property type="match status" value="1"/>
</dbReference>
<dbReference type="InterPro" id="IPR041741">
    <property type="entry name" value="SMC3_ABC_euk"/>
</dbReference>
<comment type="similarity">
    <text evidence="2">Belongs to the SMC family. SMC3 subfamily.</text>
</comment>
<feature type="coiled-coil region" evidence="9">
    <location>
        <begin position="240"/>
        <end position="337"/>
    </location>
</feature>
<dbReference type="PANTHER" id="PTHR43977">
    <property type="entry name" value="STRUCTURAL MAINTENANCE OF CHROMOSOMES PROTEIN 3"/>
    <property type="match status" value="1"/>
</dbReference>
<evidence type="ECO:0000259" key="11">
    <source>
        <dbReference type="SMART" id="SM00968"/>
    </source>
</evidence>
<reference evidence="12" key="1">
    <citation type="submission" date="2022-07" db="EMBL/GenBank/DDBJ databases">
        <title>Phylogenomic reconstructions and comparative analyses of Kickxellomycotina fungi.</title>
        <authorList>
            <person name="Reynolds N.K."/>
            <person name="Stajich J.E."/>
            <person name="Barry K."/>
            <person name="Grigoriev I.V."/>
            <person name="Crous P."/>
            <person name="Smith M.E."/>
        </authorList>
    </citation>
    <scope>NUCLEOTIDE SEQUENCE</scope>
    <source>
        <strain evidence="12">NBRC 100468</strain>
    </source>
</reference>
<evidence type="ECO:0000313" key="12">
    <source>
        <dbReference type="EMBL" id="KAJ1919697.1"/>
    </source>
</evidence>
<dbReference type="InterPro" id="IPR010935">
    <property type="entry name" value="SMC_hinge"/>
</dbReference>
<evidence type="ECO:0000256" key="5">
    <source>
        <dbReference type="ARBA" id="ARBA00023054"/>
    </source>
</evidence>
<keyword evidence="6 8" id="KW-0539">Nucleus</keyword>
<evidence type="ECO:0000256" key="3">
    <source>
        <dbReference type="ARBA" id="ARBA00022618"/>
    </source>
</evidence>
<dbReference type="GO" id="GO:0005694">
    <property type="term" value="C:chromosome"/>
    <property type="evidence" value="ECO:0007669"/>
    <property type="project" value="InterPro"/>
</dbReference>
<dbReference type="SMART" id="SM00968">
    <property type="entry name" value="SMC_hinge"/>
    <property type="match status" value="1"/>
</dbReference>
<keyword evidence="3" id="KW-0132">Cell division</keyword>
<dbReference type="Gene3D" id="1.20.1060.20">
    <property type="match status" value="1"/>
</dbReference>
<evidence type="ECO:0000256" key="1">
    <source>
        <dbReference type="ARBA" id="ARBA00004123"/>
    </source>
</evidence>
<dbReference type="InterPro" id="IPR036277">
    <property type="entry name" value="SMC_hinge_sf"/>
</dbReference>
<feature type="region of interest" description="Disordered" evidence="10">
    <location>
        <begin position="1245"/>
        <end position="1266"/>
    </location>
</feature>
<dbReference type="Gene3D" id="3.30.70.1620">
    <property type="match status" value="1"/>
</dbReference>
<dbReference type="FunFam" id="3.40.50.300:FF:000370">
    <property type="entry name" value="Structural maintenance of chromosomes 3"/>
    <property type="match status" value="1"/>
</dbReference>
<dbReference type="InterPro" id="IPR003395">
    <property type="entry name" value="RecF/RecN/SMC_N"/>
</dbReference>
<protein>
    <recommendedName>
        <fullName evidence="8">Structural maintenance of chromosomes protein</fullName>
    </recommendedName>
</protein>
<dbReference type="GO" id="GO:0005634">
    <property type="term" value="C:nucleus"/>
    <property type="evidence" value="ECO:0007669"/>
    <property type="project" value="UniProtKB-SubCell"/>
</dbReference>
<gene>
    <name evidence="12" type="primary">SMC3</name>
    <name evidence="12" type="ORF">H4219_001838</name>
</gene>
<sequence length="1299" mass="148285">MHIKKIAIQGFKSYKDQTTTEPFSPHHNVVVGRNGSGKTVRFVLSDAYTNMSREERQALLHEGSGPATMSAFVEIIFDNSDNRFPTGKEETIIRRTIGLKKDEYSLDKKSATKSDIMNLLESAGFSRSNPYYIVPQGRVTLLTHAKDSERLALLKEVAGTRVYEARRQESLKIIEDTGLKKGKIDELLEFISERLSELESEKQELQEFQKLDSDRRCLEYAIYTRELNDVMSNLEGVSELLDLELELRELKQSYQDLSLTRDQIIDDLGDSVRNRTFLESSVNEMVQNIEFSETDKESLQREIENVRKQISQHQEKLDRVKQQYSEAVSQEDELRQKFKSIEFEHNVLLQKQAHGFQFKSKKDRDSYLKTEISELRSSFEKFQEQLSSIEQDRSNAEIRIQEIKASISDSKELIEDAKNKVADLSEKEATLISERDEKTSQRKEAWKNESRLEARSRKIKEEIERNERSLTGAMDSDTRAGLSALRSLVEEHSIGGVFGPIYELFQVDDAYSSAVEAIAGASLFHVVVDTDETAARIVSLLSQRRSGRLTFMPLNRIRPTNTSYPSASDAIPIINMLEFEPKFKKAFQHIFGKAIVCPDLEVASGYSRSHQLTAVTLHGDRVDKRGALSGGFVDANISRIEVAKSLKNLNSELEQTTAELEETHSTLALLDQDITTILGEIQVTTVSIQQEVSKRDSAKGLSITASKEDASLRTRILYLNKVHAELSSEKESTDNQLKAYQQELETPYQPALTPDEQKQLSSLTTEMDDSQEKLIELSSTRTELETQRNILETKLDSNLKLLLDSLEDRLERYEGRSSNMQVRLQKKELSRHDKDITALKKSTKDTDRRMEETRRQIEEVEQQLETLKTQSQQDFHELNKTHKSVDKYLSQRNLLVQKKEECMRNIRDLGVLPEEAFQKYVNKSSQKLLKKLHKANSSLQKYSHVNKKAFEQYANFTDQRDELLKRKGELDDSARSIQQLIDVLDQQKDETIERTFKQVAKYFSEVFEKLVPSGMGQLIMQRTIDRPEASDNEDYGGNDVSKSIESYIGVSIKVSFNSKTDEGVRMQQLSGGQKSLVALALIFAIQRCDPAPFYLFDEIDANLDAVYRTSVANMIHELSENCQFITTTFRPEMLAHADQFYGVTFENKIQLLEVYHSVGTLAKSLQKRGEIRYDPGQRSGVYTLTSVAKPPVFDNIPGSVAQQLANKYVVAILSEKNEPKFFSINRELQEEPRFATIVRTESPAVGSHPTLVRGRKIDPTGREEKPEEEKSFIMKYWYIIVPLMLILLLGGGEEPQGGK</sequence>
<dbReference type="Proteomes" id="UP001150538">
    <property type="component" value="Unassembled WGS sequence"/>
</dbReference>
<dbReference type="GO" id="GO:0007059">
    <property type="term" value="P:chromosome segregation"/>
    <property type="evidence" value="ECO:0007669"/>
    <property type="project" value="UniProtKB-ARBA"/>
</dbReference>
<comment type="caution">
    <text evidence="12">The sequence shown here is derived from an EMBL/GenBank/DDBJ whole genome shotgun (WGS) entry which is preliminary data.</text>
</comment>
<accession>A0A9W8A8K4</accession>
<keyword evidence="5 9" id="KW-0175">Coiled coil</keyword>
<evidence type="ECO:0000256" key="8">
    <source>
        <dbReference type="PIRNR" id="PIRNR005719"/>
    </source>
</evidence>
<comment type="subcellular location">
    <subcellularLocation>
        <location evidence="1 8">Nucleus</location>
    </subcellularLocation>
</comment>
<dbReference type="GO" id="GO:0005524">
    <property type="term" value="F:ATP binding"/>
    <property type="evidence" value="ECO:0007669"/>
    <property type="project" value="InterPro"/>
</dbReference>
<dbReference type="InterPro" id="IPR024704">
    <property type="entry name" value="SMC"/>
</dbReference>
<dbReference type="FunFam" id="3.40.50.300:FF:000424">
    <property type="entry name" value="Structural maintenance of chromosomes 3"/>
    <property type="match status" value="1"/>
</dbReference>
<dbReference type="GO" id="GO:0051276">
    <property type="term" value="P:chromosome organization"/>
    <property type="evidence" value="ECO:0007669"/>
    <property type="project" value="InterPro"/>
</dbReference>
<feature type="coiled-coil region" evidence="9">
    <location>
        <begin position="372"/>
        <end position="469"/>
    </location>
</feature>
<dbReference type="OrthoDB" id="431497at2759"/>